<evidence type="ECO:0000259" key="4">
    <source>
        <dbReference type="Pfam" id="PF16900"/>
    </source>
</evidence>
<evidence type="ECO:0000313" key="7">
    <source>
        <dbReference type="Proteomes" id="UP001566132"/>
    </source>
</evidence>
<dbReference type="InterPro" id="IPR052469">
    <property type="entry name" value="MEIOB"/>
</dbReference>
<evidence type="ECO:0000256" key="2">
    <source>
        <dbReference type="ARBA" id="ARBA00023254"/>
    </source>
</evidence>
<dbReference type="Gene3D" id="2.40.50.140">
    <property type="entry name" value="Nucleic acid-binding proteins"/>
    <property type="match status" value="3"/>
</dbReference>
<feature type="domain" description="Replication protein A OB" evidence="4">
    <location>
        <begin position="168"/>
        <end position="240"/>
    </location>
</feature>
<keyword evidence="2" id="KW-0469">Meiosis</keyword>
<keyword evidence="1" id="KW-0238">DNA-binding</keyword>
<accession>A0ABD1EAK2</accession>
<dbReference type="GO" id="GO:0003677">
    <property type="term" value="F:DNA binding"/>
    <property type="evidence" value="ECO:0007669"/>
    <property type="project" value="UniProtKB-KW"/>
</dbReference>
<dbReference type="SUPFAM" id="SSF50249">
    <property type="entry name" value="Nucleic acid-binding proteins"/>
    <property type="match status" value="2"/>
</dbReference>
<dbReference type="PANTHER" id="PTHR21166">
    <property type="entry name" value="CELL DIVISION CONTROL PROTEIN 24 OB DOMAIN-CONTAINING PROTEIN-RELATED"/>
    <property type="match status" value="1"/>
</dbReference>
<evidence type="ECO:0000256" key="1">
    <source>
        <dbReference type="ARBA" id="ARBA00023125"/>
    </source>
</evidence>
<proteinExistence type="inferred from homology"/>
<dbReference type="AlphaFoldDB" id="A0ABD1EAK2"/>
<dbReference type="InterPro" id="IPR012340">
    <property type="entry name" value="NA-bd_OB-fold"/>
</dbReference>
<dbReference type="InterPro" id="IPR056880">
    <property type="entry name" value="OB_MEIOB_N"/>
</dbReference>
<dbReference type="Pfam" id="PF24903">
    <property type="entry name" value="OB_MEIOB_N"/>
    <property type="match status" value="1"/>
</dbReference>
<keyword evidence="7" id="KW-1185">Reference proteome</keyword>
<gene>
    <name evidence="6" type="ORF">ABEB36_012224</name>
</gene>
<dbReference type="Pfam" id="PF16900">
    <property type="entry name" value="REPA_OB_2"/>
    <property type="match status" value="1"/>
</dbReference>
<dbReference type="InterPro" id="IPR031657">
    <property type="entry name" value="REPA_OB_2"/>
</dbReference>
<evidence type="ECO:0008006" key="8">
    <source>
        <dbReference type="Google" id="ProtNLM"/>
    </source>
</evidence>
<comment type="similarity">
    <text evidence="3">Belongs to the MEIOB family.</text>
</comment>
<evidence type="ECO:0000259" key="5">
    <source>
        <dbReference type="Pfam" id="PF24903"/>
    </source>
</evidence>
<sequence>MNSNQTSYNGVPLRRIDLSRLEPNLSNILIIAIIIGKQRPKIIQLQGGQNGFPSDNRAVWNFTVRDSVKQYINVTLWGNPEQVFQANDKFSTGDVVELINPQVNLRRIDDASEKFSPMVTSPYKLILSDKSDLIMHPHNEPYKYLLHYPTKPSVRFVPIQNIYTRGESIEFVDILGAVRGINETRTVSTWRNETLQVREIEIFDHTAPSLKITLWEPDIINRSNFWKPRETLLFFTDLKIDWSNFGHTYIAKTTGRTIVTENPIGKEAQELLEYAQNAPVETFQIVEQMITSFSKSNTADEILSIQQVHDRINNCLAMKRTRNNSFSFILYAFVTEMDLDGLQRTLLVKCGHCNTIIKGNKCEMPECKVIYENEPVESKITFDIKVALSDHTGTLVNCKLCGNAAELALGCSAKGFASMSDDDKGRLKWKYLLEQCKVHVAVIFAVSQNPIISILHIKRADPMEVSRLLPVY</sequence>
<evidence type="ECO:0000313" key="6">
    <source>
        <dbReference type="EMBL" id="KAL1491662.1"/>
    </source>
</evidence>
<organism evidence="6 7">
    <name type="scientific">Hypothenemus hampei</name>
    <name type="common">Coffee berry borer</name>
    <dbReference type="NCBI Taxonomy" id="57062"/>
    <lineage>
        <taxon>Eukaryota</taxon>
        <taxon>Metazoa</taxon>
        <taxon>Ecdysozoa</taxon>
        <taxon>Arthropoda</taxon>
        <taxon>Hexapoda</taxon>
        <taxon>Insecta</taxon>
        <taxon>Pterygota</taxon>
        <taxon>Neoptera</taxon>
        <taxon>Endopterygota</taxon>
        <taxon>Coleoptera</taxon>
        <taxon>Polyphaga</taxon>
        <taxon>Cucujiformia</taxon>
        <taxon>Curculionidae</taxon>
        <taxon>Scolytinae</taxon>
        <taxon>Hypothenemus</taxon>
    </lineage>
</organism>
<dbReference type="Proteomes" id="UP001566132">
    <property type="component" value="Unassembled WGS sequence"/>
</dbReference>
<protein>
    <recommendedName>
        <fullName evidence="8">Meiosis-specific with OB domain-containing protein</fullName>
    </recommendedName>
</protein>
<dbReference type="GO" id="GO:0051321">
    <property type="term" value="P:meiotic cell cycle"/>
    <property type="evidence" value="ECO:0007669"/>
    <property type="project" value="UniProtKB-KW"/>
</dbReference>
<reference evidence="6 7" key="1">
    <citation type="submission" date="2024-05" db="EMBL/GenBank/DDBJ databases">
        <title>Genetic variation in Jamaican populations of the coffee berry borer (Hypothenemus hampei).</title>
        <authorList>
            <person name="Errbii M."/>
            <person name="Myrie A."/>
        </authorList>
    </citation>
    <scope>NUCLEOTIDE SEQUENCE [LARGE SCALE GENOMIC DNA]</scope>
    <source>
        <strain evidence="6">JA-Hopewell-2020-01-JO</strain>
        <tissue evidence="6">Whole body</tissue>
    </source>
</reference>
<name>A0ABD1EAK2_HYPHA</name>
<dbReference type="EMBL" id="JBDJPC010000009">
    <property type="protein sequence ID" value="KAL1491662.1"/>
    <property type="molecule type" value="Genomic_DNA"/>
</dbReference>
<comment type="caution">
    <text evidence="6">The sequence shown here is derived from an EMBL/GenBank/DDBJ whole genome shotgun (WGS) entry which is preliminary data.</text>
</comment>
<feature type="domain" description="MEIOB-like N-terminal" evidence="5">
    <location>
        <begin position="15"/>
        <end position="151"/>
    </location>
</feature>
<evidence type="ECO:0000256" key="3">
    <source>
        <dbReference type="ARBA" id="ARBA00038329"/>
    </source>
</evidence>
<dbReference type="PANTHER" id="PTHR21166:SF2">
    <property type="entry name" value="CELL DIVISION CONTROL PROTEIN 24 OB DOMAIN-CONTAINING PROTEIN-RELATED"/>
    <property type="match status" value="1"/>
</dbReference>